<dbReference type="Gene3D" id="1.25.10.10">
    <property type="entry name" value="Leucine-rich Repeat Variant"/>
    <property type="match status" value="1"/>
</dbReference>
<dbReference type="InterPro" id="IPR016024">
    <property type="entry name" value="ARM-type_fold"/>
</dbReference>
<accession>A0A183S9E9</accession>
<proteinExistence type="predicted"/>
<dbReference type="SUPFAM" id="SSF48371">
    <property type="entry name" value="ARM repeat"/>
    <property type="match status" value="1"/>
</dbReference>
<dbReference type="WBParaSite" id="SSLN_0000088001-mRNA-1">
    <property type="protein sequence ID" value="SSLN_0000088001-mRNA-1"/>
    <property type="gene ID" value="SSLN_0000088001"/>
</dbReference>
<reference evidence="1" key="1">
    <citation type="submission" date="2016-06" db="UniProtKB">
        <authorList>
            <consortium name="WormBaseParasite"/>
        </authorList>
    </citation>
    <scope>IDENTIFICATION</scope>
</reference>
<evidence type="ECO:0000313" key="1">
    <source>
        <dbReference type="WBParaSite" id="SSLN_0000088001-mRNA-1"/>
    </source>
</evidence>
<dbReference type="InterPro" id="IPR011989">
    <property type="entry name" value="ARM-like"/>
</dbReference>
<dbReference type="AlphaFoldDB" id="A0A183S9E9"/>
<organism evidence="1">
    <name type="scientific">Schistocephalus solidus</name>
    <name type="common">Tapeworm</name>
    <dbReference type="NCBI Taxonomy" id="70667"/>
    <lineage>
        <taxon>Eukaryota</taxon>
        <taxon>Metazoa</taxon>
        <taxon>Spiralia</taxon>
        <taxon>Lophotrochozoa</taxon>
        <taxon>Platyhelminthes</taxon>
        <taxon>Cestoda</taxon>
        <taxon>Eucestoda</taxon>
        <taxon>Diphyllobothriidea</taxon>
        <taxon>Diphyllobothriidae</taxon>
        <taxon>Schistocephalus</taxon>
    </lineage>
</organism>
<protein>
    <submittedName>
        <fullName evidence="1">Arm_2 domain-containing protein</fullName>
    </submittedName>
</protein>
<name>A0A183S9E9_SCHSO</name>
<sequence>LILFLVLMTSGLKGPMNPLAYGNQKHRSTYLKTDATAAANNVHKLTRLLDADSSSENQYNACAVLHKLAQKQASRNGLAVFPQVLESLVRLLQTTHDIDTQTEASLALRQLCNAKPAASAVGQYLPIPTLVQLLRYATSHSLPSSFVHWLAVLSF</sequence>